<reference evidence="2 3" key="1">
    <citation type="submission" date="2018-06" db="EMBL/GenBank/DDBJ databases">
        <authorList>
            <consortium name="Pathogen Informatics"/>
            <person name="Doyle S."/>
        </authorList>
    </citation>
    <scope>NUCLEOTIDE SEQUENCE [LARGE SCALE GENOMIC DNA]</scope>
    <source>
        <strain evidence="2 3">NCTC12112</strain>
    </source>
</reference>
<feature type="transmembrane region" description="Helical" evidence="1">
    <location>
        <begin position="59"/>
        <end position="80"/>
    </location>
</feature>
<accession>A0AAX2JCC9</accession>
<protein>
    <submittedName>
        <fullName evidence="2">Predicted membrane protein</fullName>
    </submittedName>
</protein>
<dbReference type="PANTHER" id="PTHR37314">
    <property type="entry name" value="SLR0142 PROTEIN"/>
    <property type="match status" value="1"/>
</dbReference>
<dbReference type="KEGG" id="ful:C4N20_12930"/>
<organism evidence="2 3">
    <name type="scientific">Fusobacterium ulcerans</name>
    <dbReference type="NCBI Taxonomy" id="861"/>
    <lineage>
        <taxon>Bacteria</taxon>
        <taxon>Fusobacteriati</taxon>
        <taxon>Fusobacteriota</taxon>
        <taxon>Fusobacteriia</taxon>
        <taxon>Fusobacteriales</taxon>
        <taxon>Fusobacteriaceae</taxon>
        <taxon>Fusobacterium</taxon>
    </lineage>
</organism>
<dbReference type="EMBL" id="LS483487">
    <property type="protein sequence ID" value="SQJ01240.1"/>
    <property type="molecule type" value="Genomic_DNA"/>
</dbReference>
<keyword evidence="1" id="KW-1133">Transmembrane helix</keyword>
<keyword evidence="1" id="KW-0472">Membrane</keyword>
<feature type="transmembrane region" description="Helical" evidence="1">
    <location>
        <begin position="200"/>
        <end position="218"/>
    </location>
</feature>
<evidence type="ECO:0000313" key="2">
    <source>
        <dbReference type="EMBL" id="SQJ01240.1"/>
    </source>
</evidence>
<proteinExistence type="predicted"/>
<dbReference type="AlphaFoldDB" id="A0AAX2JCC9"/>
<feature type="transmembrane region" description="Helical" evidence="1">
    <location>
        <begin position="176"/>
        <end position="194"/>
    </location>
</feature>
<dbReference type="PANTHER" id="PTHR37314:SF4">
    <property type="entry name" value="UPF0700 TRANSMEMBRANE PROTEIN YOAK"/>
    <property type="match status" value="1"/>
</dbReference>
<dbReference type="GeneID" id="78455722"/>
<feature type="transmembrane region" description="Helical" evidence="1">
    <location>
        <begin position="12"/>
        <end position="31"/>
    </location>
</feature>
<dbReference type="InterPro" id="IPR010699">
    <property type="entry name" value="DUF1275"/>
</dbReference>
<name>A0AAX2JCC9_9FUSO</name>
<dbReference type="Pfam" id="PF06912">
    <property type="entry name" value="DUF1275"/>
    <property type="match status" value="1"/>
</dbReference>
<dbReference type="Proteomes" id="UP000249008">
    <property type="component" value="Chromosome 1"/>
</dbReference>
<gene>
    <name evidence="2" type="ORF">NCTC12112_01150</name>
</gene>
<sequence length="221" mass="24311">MEVKKNKVDESLIFMGLLTFIGGFINAYAFFTRGQAFVSMHTGNMAKIGLSLYENDFNMLISSVVPISGCLLGAVFAQLLKFTLKDYEVPKLQKALLLTELIILLGVGFISTSFSNNIVNFLLSVITTFQLSNFRKYNGNVHNSTIATGNLRSLGAHIGDVLIKKDIESIKVASKYFILVFSFPVGIFFGGVLSTLCGTYAIWLCCIVLLFLASLIKCENN</sequence>
<dbReference type="RefSeq" id="WP_005978050.1">
    <property type="nucleotide sequence ID" value="NZ_CABKNW010000002.1"/>
</dbReference>
<evidence type="ECO:0000256" key="1">
    <source>
        <dbReference type="SAM" id="Phobius"/>
    </source>
</evidence>
<evidence type="ECO:0000313" key="3">
    <source>
        <dbReference type="Proteomes" id="UP000249008"/>
    </source>
</evidence>
<keyword evidence="1" id="KW-0812">Transmembrane</keyword>